<proteinExistence type="predicted"/>
<dbReference type="AlphaFoldDB" id="A0A0L0S286"/>
<feature type="signal peptide" evidence="2">
    <location>
        <begin position="1"/>
        <end position="26"/>
    </location>
</feature>
<protein>
    <submittedName>
        <fullName evidence="3">Uncharacterized protein</fullName>
    </submittedName>
</protein>
<evidence type="ECO:0000313" key="3">
    <source>
        <dbReference type="EMBL" id="KNE56668.1"/>
    </source>
</evidence>
<feature type="compositionally biased region" description="Low complexity" evidence="1">
    <location>
        <begin position="95"/>
        <end position="109"/>
    </location>
</feature>
<keyword evidence="2" id="KW-0732">Signal</keyword>
<evidence type="ECO:0000313" key="4">
    <source>
        <dbReference type="Proteomes" id="UP000054350"/>
    </source>
</evidence>
<reference evidence="3 4" key="1">
    <citation type="submission" date="2009-11" db="EMBL/GenBank/DDBJ databases">
        <title>Annotation of Allomyces macrogynus ATCC 38327.</title>
        <authorList>
            <consortium name="The Broad Institute Genome Sequencing Platform"/>
            <person name="Russ C."/>
            <person name="Cuomo C."/>
            <person name="Burger G."/>
            <person name="Gray M.W."/>
            <person name="Holland P.W.H."/>
            <person name="King N."/>
            <person name="Lang F.B.F."/>
            <person name="Roger A.J."/>
            <person name="Ruiz-Trillo I."/>
            <person name="Young S.K."/>
            <person name="Zeng Q."/>
            <person name="Gargeya S."/>
            <person name="Fitzgerald M."/>
            <person name="Haas B."/>
            <person name="Abouelleil A."/>
            <person name="Alvarado L."/>
            <person name="Arachchi H.M."/>
            <person name="Berlin A."/>
            <person name="Chapman S.B."/>
            <person name="Gearin G."/>
            <person name="Goldberg J."/>
            <person name="Griggs A."/>
            <person name="Gujja S."/>
            <person name="Hansen M."/>
            <person name="Heiman D."/>
            <person name="Howarth C."/>
            <person name="Larimer J."/>
            <person name="Lui A."/>
            <person name="MacDonald P.J.P."/>
            <person name="McCowen C."/>
            <person name="Montmayeur A."/>
            <person name="Murphy C."/>
            <person name="Neiman D."/>
            <person name="Pearson M."/>
            <person name="Priest M."/>
            <person name="Roberts A."/>
            <person name="Saif S."/>
            <person name="Shea T."/>
            <person name="Sisk P."/>
            <person name="Stolte C."/>
            <person name="Sykes S."/>
            <person name="Wortman J."/>
            <person name="Nusbaum C."/>
            <person name="Birren B."/>
        </authorList>
    </citation>
    <scope>NUCLEOTIDE SEQUENCE [LARGE SCALE GENOMIC DNA]</scope>
    <source>
        <strain evidence="3 4">ATCC 38327</strain>
    </source>
</reference>
<feature type="region of interest" description="Disordered" evidence="1">
    <location>
        <begin position="88"/>
        <end position="155"/>
    </location>
</feature>
<evidence type="ECO:0000256" key="2">
    <source>
        <dbReference type="SAM" id="SignalP"/>
    </source>
</evidence>
<dbReference type="EMBL" id="GG745330">
    <property type="protein sequence ID" value="KNE56668.1"/>
    <property type="molecule type" value="Genomic_DNA"/>
</dbReference>
<gene>
    <name evidence="3" type="ORF">AMAG_02452</name>
</gene>
<name>A0A0L0S286_ALLM3</name>
<evidence type="ECO:0000256" key="1">
    <source>
        <dbReference type="SAM" id="MobiDB-lite"/>
    </source>
</evidence>
<reference evidence="4" key="2">
    <citation type="submission" date="2009-11" db="EMBL/GenBank/DDBJ databases">
        <title>The Genome Sequence of Allomyces macrogynus strain ATCC 38327.</title>
        <authorList>
            <consortium name="The Broad Institute Genome Sequencing Platform"/>
            <person name="Russ C."/>
            <person name="Cuomo C."/>
            <person name="Shea T."/>
            <person name="Young S.K."/>
            <person name="Zeng Q."/>
            <person name="Koehrsen M."/>
            <person name="Haas B."/>
            <person name="Borodovsky M."/>
            <person name="Guigo R."/>
            <person name="Alvarado L."/>
            <person name="Berlin A."/>
            <person name="Borenstein D."/>
            <person name="Chen Z."/>
            <person name="Engels R."/>
            <person name="Freedman E."/>
            <person name="Gellesch M."/>
            <person name="Goldberg J."/>
            <person name="Griggs A."/>
            <person name="Gujja S."/>
            <person name="Heiman D."/>
            <person name="Hepburn T."/>
            <person name="Howarth C."/>
            <person name="Jen D."/>
            <person name="Larson L."/>
            <person name="Lewis B."/>
            <person name="Mehta T."/>
            <person name="Park D."/>
            <person name="Pearson M."/>
            <person name="Roberts A."/>
            <person name="Saif S."/>
            <person name="Shenoy N."/>
            <person name="Sisk P."/>
            <person name="Stolte C."/>
            <person name="Sykes S."/>
            <person name="Walk T."/>
            <person name="White J."/>
            <person name="Yandava C."/>
            <person name="Burger G."/>
            <person name="Gray M.W."/>
            <person name="Holland P.W.H."/>
            <person name="King N."/>
            <person name="Lang F.B.F."/>
            <person name="Roger A.J."/>
            <person name="Ruiz-Trillo I."/>
            <person name="Lander E."/>
            <person name="Nusbaum C."/>
        </authorList>
    </citation>
    <scope>NUCLEOTIDE SEQUENCE [LARGE SCALE GENOMIC DNA]</scope>
    <source>
        <strain evidence="4">ATCC 38327</strain>
    </source>
</reference>
<organism evidence="3 4">
    <name type="scientific">Allomyces macrogynus (strain ATCC 38327)</name>
    <name type="common">Allomyces javanicus var. macrogynus</name>
    <dbReference type="NCBI Taxonomy" id="578462"/>
    <lineage>
        <taxon>Eukaryota</taxon>
        <taxon>Fungi</taxon>
        <taxon>Fungi incertae sedis</taxon>
        <taxon>Blastocladiomycota</taxon>
        <taxon>Blastocladiomycetes</taxon>
        <taxon>Blastocladiales</taxon>
        <taxon>Blastocladiaceae</taxon>
        <taxon>Allomyces</taxon>
    </lineage>
</organism>
<sequence>MKISNTLLLATATAALAMAAVPAVDAQSLSFGGFMNKAGLLTKDARDKYEVGMNSRVKPSSSAVKTTAIRGGLPLTSKSWTVRKFATEDAPSAVGAPTTNAGTPTTTPPKAHPRRRTRRGHRRPRRHRGRRNSSAARRRRRHHRPTHGHGPSQGRANSIAAAISIVATSPTAVLPAGPSQDVLVVSRARY</sequence>
<accession>A0A0L0S286</accession>
<feature type="compositionally biased region" description="Basic residues" evidence="1">
    <location>
        <begin position="111"/>
        <end position="147"/>
    </location>
</feature>
<dbReference type="VEuPathDB" id="FungiDB:AMAG_02452"/>
<keyword evidence="4" id="KW-1185">Reference proteome</keyword>
<feature type="chain" id="PRO_5005547814" evidence="2">
    <location>
        <begin position="27"/>
        <end position="190"/>
    </location>
</feature>
<dbReference type="Proteomes" id="UP000054350">
    <property type="component" value="Unassembled WGS sequence"/>
</dbReference>